<accession>A0ABU0G0N3</accession>
<reference evidence="1 2" key="1">
    <citation type="submission" date="2023-07" db="EMBL/GenBank/DDBJ databases">
        <title>Genomic Encyclopedia of Type Strains, Phase IV (KMG-IV): sequencing the most valuable type-strain genomes for metagenomic binning, comparative biology and taxonomic classification.</title>
        <authorList>
            <person name="Goeker M."/>
        </authorList>
    </citation>
    <scope>NUCLEOTIDE SEQUENCE [LARGE SCALE GENOMIC DNA]</scope>
    <source>
        <strain evidence="1 2">DSM 19598</strain>
    </source>
</reference>
<evidence type="ECO:0000313" key="1">
    <source>
        <dbReference type="EMBL" id="MDQ0415757.1"/>
    </source>
</evidence>
<protein>
    <submittedName>
        <fullName evidence="1">Uncharacterized protein</fullName>
    </submittedName>
</protein>
<organism evidence="1 2">
    <name type="scientific">Mesobacillus stamsii</name>
    <dbReference type="NCBI Taxonomy" id="225347"/>
    <lineage>
        <taxon>Bacteria</taxon>
        <taxon>Bacillati</taxon>
        <taxon>Bacillota</taxon>
        <taxon>Bacilli</taxon>
        <taxon>Bacillales</taxon>
        <taxon>Bacillaceae</taxon>
        <taxon>Mesobacillus</taxon>
    </lineage>
</organism>
<comment type="caution">
    <text evidence="1">The sequence shown here is derived from an EMBL/GenBank/DDBJ whole genome shotgun (WGS) entry which is preliminary data.</text>
</comment>
<proteinExistence type="predicted"/>
<keyword evidence="2" id="KW-1185">Reference proteome</keyword>
<evidence type="ECO:0000313" key="2">
    <source>
        <dbReference type="Proteomes" id="UP001242313"/>
    </source>
</evidence>
<name>A0ABU0G0N3_9BACI</name>
<dbReference type="Proteomes" id="UP001242313">
    <property type="component" value="Unassembled WGS sequence"/>
</dbReference>
<dbReference type="EMBL" id="JAUSUN010000048">
    <property type="protein sequence ID" value="MDQ0415757.1"/>
    <property type="molecule type" value="Genomic_DNA"/>
</dbReference>
<sequence length="69" mass="7824">MAGVVYGFTRSAVTNFPYIRKRILEFVSVSHKNFTQLSLIRKTSSILIILMSIIGIIVEKNHKNCPDTL</sequence>
<gene>
    <name evidence="1" type="ORF">J2S25_003989</name>
</gene>